<dbReference type="InterPro" id="IPR009081">
    <property type="entry name" value="PP-bd_ACP"/>
</dbReference>
<evidence type="ECO:0000313" key="2">
    <source>
        <dbReference type="EMBL" id="AXE75903.1"/>
    </source>
</evidence>
<protein>
    <recommendedName>
        <fullName evidence="1">Carrier domain-containing protein</fullName>
    </recommendedName>
</protein>
<accession>A0A2Z5J6Q8</accession>
<dbReference type="Pfam" id="PF00550">
    <property type="entry name" value="PP-binding"/>
    <property type="match status" value="1"/>
</dbReference>
<dbReference type="KEGG" id="sata:C5746_01685"/>
<name>A0A2Z5J6Q8_STRAR</name>
<feature type="domain" description="Carrier" evidence="1">
    <location>
        <begin position="1"/>
        <end position="75"/>
    </location>
</feature>
<sequence length="81" mass="9011">MTGEGLRATIEEIWREVLGADVGDDTDFFDEGGHSFAALRIIAMLNDRYDKPTPVKVLFDNPRFGDFVAALEKETGLSPQH</sequence>
<dbReference type="InterPro" id="IPR036736">
    <property type="entry name" value="ACP-like_sf"/>
</dbReference>
<dbReference type="PROSITE" id="PS50075">
    <property type="entry name" value="CARRIER"/>
    <property type="match status" value="1"/>
</dbReference>
<dbReference type="AlphaFoldDB" id="A0A2Z5J6Q8"/>
<gene>
    <name evidence="2" type="ORF">C5746_01685</name>
</gene>
<evidence type="ECO:0000313" key="3">
    <source>
        <dbReference type="Proteomes" id="UP000252698"/>
    </source>
</evidence>
<reference evidence="2 3" key="1">
    <citation type="journal article" date="2018" name="Front. Microbiol.">
        <title>Genome Sequencing of Streptomyces atratus SCSIOZH16 and Activation Production of Nocardamine via Metabolic Engineering.</title>
        <authorList>
            <person name="Li Y."/>
            <person name="Zhang C."/>
            <person name="Liu C."/>
            <person name="Ju J."/>
            <person name="Ma J."/>
        </authorList>
    </citation>
    <scope>NUCLEOTIDE SEQUENCE [LARGE SCALE GENOMIC DNA]</scope>
    <source>
        <strain evidence="2 3">SCSIO_ZH16</strain>
    </source>
</reference>
<proteinExistence type="predicted"/>
<organism evidence="2 3">
    <name type="scientific">Streptomyces atratus</name>
    <dbReference type="NCBI Taxonomy" id="1893"/>
    <lineage>
        <taxon>Bacteria</taxon>
        <taxon>Bacillati</taxon>
        <taxon>Actinomycetota</taxon>
        <taxon>Actinomycetes</taxon>
        <taxon>Kitasatosporales</taxon>
        <taxon>Streptomycetaceae</taxon>
        <taxon>Streptomyces</taxon>
    </lineage>
</organism>
<dbReference type="SUPFAM" id="SSF47336">
    <property type="entry name" value="ACP-like"/>
    <property type="match status" value="1"/>
</dbReference>
<dbReference type="RefSeq" id="WP_114242572.1">
    <property type="nucleotide sequence ID" value="NZ_CP027306.1"/>
</dbReference>
<dbReference type="Proteomes" id="UP000252698">
    <property type="component" value="Chromosome"/>
</dbReference>
<evidence type="ECO:0000259" key="1">
    <source>
        <dbReference type="PROSITE" id="PS50075"/>
    </source>
</evidence>
<dbReference type="EMBL" id="CP027306">
    <property type="protein sequence ID" value="AXE75903.1"/>
    <property type="molecule type" value="Genomic_DNA"/>
</dbReference>
<dbReference type="GeneID" id="95517299"/>
<dbReference type="Gene3D" id="1.10.1200.10">
    <property type="entry name" value="ACP-like"/>
    <property type="match status" value="1"/>
</dbReference>